<keyword evidence="3" id="KW-0067">ATP-binding</keyword>
<dbReference type="InterPro" id="IPR003959">
    <property type="entry name" value="ATPase_AAA_core"/>
</dbReference>
<dbReference type="GO" id="GO:0005524">
    <property type="term" value="F:ATP binding"/>
    <property type="evidence" value="ECO:0007669"/>
    <property type="project" value="UniProtKB-KW"/>
</dbReference>
<feature type="domain" description="ATPase AAA-type core" evidence="4">
    <location>
        <begin position="354"/>
        <end position="485"/>
    </location>
</feature>
<evidence type="ECO:0000256" key="3">
    <source>
        <dbReference type="ARBA" id="ARBA00022840"/>
    </source>
</evidence>
<evidence type="ECO:0000259" key="5">
    <source>
        <dbReference type="Pfam" id="PF21545"/>
    </source>
</evidence>
<dbReference type="PANTHER" id="PTHR43392">
    <property type="entry name" value="AAA-TYPE ATPASE FAMILY PROTEIN / ANKYRIN REPEAT FAMILY PROTEIN"/>
    <property type="match status" value="1"/>
</dbReference>
<name>A0A653F4A9_9MYCO</name>
<dbReference type="Pfam" id="PF00004">
    <property type="entry name" value="AAA"/>
    <property type="match status" value="1"/>
</dbReference>
<organism evidence="6">
    <name type="scientific">Mycobacterium riyadhense</name>
    <dbReference type="NCBI Taxonomy" id="486698"/>
    <lineage>
        <taxon>Bacteria</taxon>
        <taxon>Bacillati</taxon>
        <taxon>Actinomycetota</taxon>
        <taxon>Actinomycetes</taxon>
        <taxon>Mycobacteriales</taxon>
        <taxon>Mycobacteriaceae</taxon>
        <taxon>Mycobacterium</taxon>
    </lineage>
</organism>
<dbReference type="InterPro" id="IPR027417">
    <property type="entry name" value="P-loop_NTPase"/>
</dbReference>
<comment type="similarity">
    <text evidence="1">Belongs to the CbxX/CfxQ family.</text>
</comment>
<dbReference type="PANTHER" id="PTHR43392:SF2">
    <property type="entry name" value="AAA-TYPE ATPASE FAMILY PROTEIN _ ANKYRIN REPEAT FAMILY PROTEIN"/>
    <property type="match status" value="1"/>
</dbReference>
<dbReference type="InterPro" id="IPR000641">
    <property type="entry name" value="CbxX/CfxQ"/>
</dbReference>
<dbReference type="GO" id="GO:0016887">
    <property type="term" value="F:ATP hydrolysis activity"/>
    <property type="evidence" value="ECO:0007669"/>
    <property type="project" value="InterPro"/>
</dbReference>
<accession>A0A653F4A9</accession>
<dbReference type="Gene3D" id="1.10.8.60">
    <property type="match status" value="1"/>
</dbReference>
<gene>
    <name evidence="6" type="primary">eccA1_7</name>
    <name evidence="6" type="ORF">BIN_B_05278</name>
</gene>
<dbReference type="Gene3D" id="3.40.50.300">
    <property type="entry name" value="P-loop containing nucleotide triphosphate hydrolases"/>
    <property type="match status" value="1"/>
</dbReference>
<evidence type="ECO:0000259" key="4">
    <source>
        <dbReference type="Pfam" id="PF00004"/>
    </source>
</evidence>
<dbReference type="SUPFAM" id="SSF52540">
    <property type="entry name" value="P-loop containing nucleoside triphosphate hydrolases"/>
    <property type="match status" value="1"/>
</dbReference>
<feature type="domain" description="ESX-1 secretion system protein EccA1-like N-terminal" evidence="5">
    <location>
        <begin position="14"/>
        <end position="288"/>
    </location>
</feature>
<evidence type="ECO:0000313" key="6">
    <source>
        <dbReference type="EMBL" id="VTP03856.1"/>
    </source>
</evidence>
<dbReference type="Pfam" id="PF21545">
    <property type="entry name" value="T7SS_EccA1_N"/>
    <property type="match status" value="1"/>
</dbReference>
<dbReference type="InterPro" id="IPR011990">
    <property type="entry name" value="TPR-like_helical_dom_sf"/>
</dbReference>
<dbReference type="EMBL" id="LR589176">
    <property type="protein sequence ID" value="VTP03856.1"/>
    <property type="molecule type" value="Genomic_DNA"/>
</dbReference>
<dbReference type="PRINTS" id="PR00819">
    <property type="entry name" value="CBXCFQXSUPER"/>
</dbReference>
<keyword evidence="2" id="KW-0547">Nucleotide-binding</keyword>
<proteinExistence type="inferred from homology"/>
<dbReference type="InterPro" id="IPR050773">
    <property type="entry name" value="CbxX/CfxQ_RuBisCO_ESX"/>
</dbReference>
<dbReference type="InterPro" id="IPR049078">
    <property type="entry name" value="T7SS_EccA1-like_N"/>
</dbReference>
<reference evidence="6" key="1">
    <citation type="submission" date="2019-05" db="EMBL/GenBank/DDBJ databases">
        <authorList>
            <person name="Naeem R."/>
            <person name="Antony C."/>
            <person name="Guan Q."/>
        </authorList>
    </citation>
    <scope>NUCLEOTIDE SEQUENCE</scope>
    <source>
        <strain evidence="6">2</strain>
    </source>
</reference>
<evidence type="ECO:0000256" key="1">
    <source>
        <dbReference type="ARBA" id="ARBA00010378"/>
    </source>
</evidence>
<evidence type="ECO:0000256" key="2">
    <source>
        <dbReference type="ARBA" id="ARBA00022741"/>
    </source>
</evidence>
<dbReference type="SUPFAM" id="SSF48452">
    <property type="entry name" value="TPR-like"/>
    <property type="match status" value="1"/>
</dbReference>
<sequence length="601" mass="65114">MTARDHFDLGIKHLGYRGTPKDLWAAREAFGQATEVDPGMCDAWMGLATAGDVTTATLRGAYNANPTLHRETRRIGLADSALTPTVSTPLLIDLYPHTPAGIGLAYVAALLHDADYDTADTLLQRIDLTSEAPEQAQIHRFLGASLHHLTQRWTDVITWTSCPASSVNGVVDAATVLLKGIAQTGLGKFEAALTTLQALPRIAEAARLDGQAVDTQNILAQAAFHRGLCQRALHNESAARAEFSAAIVDGELCSDAAAALDDPTYGAMVTTADAIAARTRRWDPNSGPSSAELRQAQQRQAAQHVLDRAQHELDEFVGLQRVKEHVNELKYAKIYDQKMAERGVQIGQRETLHMTLVGPPGTAKTSIARLICEMYFGLGILESPEFIEVSREQLVGAVIGETEAKTSAVLESARGRALFIDEAPELYKPDLERDFGHIALNTMMKFAEDHRDDTMIALAGYAAPMNLMLAANPGLRSRFPYQLEFSSNTPDELLQIAELFASRSHVNIHPEALAHFSRIVEWLCTTPSTTSPDAALIDIAANGRFVRSVIEQATRKAKVRNAADPTIDLLTADIDTISAITCVDMDSAISDVLAANNIIAP</sequence>
<dbReference type="FunFam" id="3.40.50.300:FF:000216">
    <property type="entry name" value="Type VII secretion ATPase EccA"/>
    <property type="match status" value="1"/>
</dbReference>
<dbReference type="AlphaFoldDB" id="A0A653F4A9"/>
<protein>
    <submittedName>
        <fullName evidence="6">ESX-1 secretion system protein EccA1</fullName>
    </submittedName>
</protein>
<dbReference type="Gene3D" id="1.25.40.10">
    <property type="entry name" value="Tetratricopeptide repeat domain"/>
    <property type="match status" value="1"/>
</dbReference>